<dbReference type="Proteomes" id="UP000187074">
    <property type="component" value="Unassembled WGS sequence"/>
</dbReference>
<reference evidence="1 2" key="1">
    <citation type="submission" date="2016-11" db="EMBL/GenBank/DDBJ databases">
        <title>Paenibacillus species isolates.</title>
        <authorList>
            <person name="Beno S.M."/>
        </authorList>
    </citation>
    <scope>NUCLEOTIDE SEQUENCE [LARGE SCALE GENOMIC DNA]</scope>
    <source>
        <strain evidence="1 2">FSL F4-0100</strain>
    </source>
</reference>
<evidence type="ECO:0000313" key="2">
    <source>
        <dbReference type="Proteomes" id="UP000187074"/>
    </source>
</evidence>
<comment type="caution">
    <text evidence="1">The sequence shown here is derived from an EMBL/GenBank/DDBJ whole genome shotgun (WGS) entry which is preliminary data.</text>
</comment>
<protein>
    <submittedName>
        <fullName evidence="1">Uncharacterized protein</fullName>
    </submittedName>
</protein>
<organism evidence="1 2">
    <name type="scientific">Paenibacillus lautus</name>
    <name type="common">Bacillus lautus</name>
    <dbReference type="NCBI Taxonomy" id="1401"/>
    <lineage>
        <taxon>Bacteria</taxon>
        <taxon>Bacillati</taxon>
        <taxon>Bacillota</taxon>
        <taxon>Bacilli</taxon>
        <taxon>Bacillales</taxon>
        <taxon>Paenibacillaceae</taxon>
        <taxon>Paenibacillus</taxon>
    </lineage>
</organism>
<gene>
    <name evidence="1" type="ORF">BK123_01575</name>
</gene>
<dbReference type="AlphaFoldDB" id="A0A1R1B8E1"/>
<dbReference type="STRING" id="1401.BK123_01575"/>
<sequence length="80" mass="9196">MTINCAYLVYLLSSFCPEAPWDTAGKKKTSSKVKISMRLMPLMMSDHLFSFSPIYMQLFANVDGNVHKPKNRTSCFQREI</sequence>
<name>A0A1R1B8E1_PAELA</name>
<proteinExistence type="predicted"/>
<dbReference type="EMBL" id="MRTF01000001">
    <property type="protein sequence ID" value="OME96312.1"/>
    <property type="molecule type" value="Genomic_DNA"/>
</dbReference>
<accession>A0A1R1B8E1</accession>
<evidence type="ECO:0000313" key="1">
    <source>
        <dbReference type="EMBL" id="OME96312.1"/>
    </source>
</evidence>